<keyword evidence="2" id="KW-1185">Reference proteome</keyword>
<evidence type="ECO:0000313" key="2">
    <source>
        <dbReference type="Proteomes" id="UP001155241"/>
    </source>
</evidence>
<accession>A0A9X2JGE0</accession>
<gene>
    <name evidence="1" type="ORF">NG895_12030</name>
</gene>
<organism evidence="1 2">
    <name type="scientific">Aeoliella straminimaris</name>
    <dbReference type="NCBI Taxonomy" id="2954799"/>
    <lineage>
        <taxon>Bacteria</taxon>
        <taxon>Pseudomonadati</taxon>
        <taxon>Planctomycetota</taxon>
        <taxon>Planctomycetia</taxon>
        <taxon>Pirellulales</taxon>
        <taxon>Lacipirellulaceae</taxon>
        <taxon>Aeoliella</taxon>
    </lineage>
</organism>
<comment type="caution">
    <text evidence="1">The sequence shown here is derived from an EMBL/GenBank/DDBJ whole genome shotgun (WGS) entry which is preliminary data.</text>
</comment>
<reference evidence="1" key="1">
    <citation type="submission" date="2022-06" db="EMBL/GenBank/DDBJ databases">
        <title>Aeoliella straminimaris, a novel planctomycete from sediments.</title>
        <authorList>
            <person name="Vitorino I.R."/>
            <person name="Lage O.M."/>
        </authorList>
    </citation>
    <scope>NUCLEOTIDE SEQUENCE</scope>
    <source>
        <strain evidence="1">ICT_H6.2</strain>
    </source>
</reference>
<dbReference type="Proteomes" id="UP001155241">
    <property type="component" value="Unassembled WGS sequence"/>
</dbReference>
<proteinExistence type="predicted"/>
<sequence length="117" mass="13522">MRKDTPSRPTRQKVLVLVHHNDRGPWLEVFGPDDIDVRIQATPTTWTAQGEQVAEDLTRERLPWCYRDLMDTKPRTSAVVREVRPSDVVSRYHALQLLRGLDAVEKHLTQGRARRAS</sequence>
<name>A0A9X2JGE0_9BACT</name>
<protein>
    <submittedName>
        <fullName evidence="1">Uncharacterized protein</fullName>
    </submittedName>
</protein>
<dbReference type="EMBL" id="JAMXLR010000036">
    <property type="protein sequence ID" value="MCO6044636.1"/>
    <property type="molecule type" value="Genomic_DNA"/>
</dbReference>
<dbReference type="RefSeq" id="WP_252852746.1">
    <property type="nucleotide sequence ID" value="NZ_JAMXLR010000036.1"/>
</dbReference>
<evidence type="ECO:0000313" key="1">
    <source>
        <dbReference type="EMBL" id="MCO6044636.1"/>
    </source>
</evidence>
<dbReference type="AlphaFoldDB" id="A0A9X2JGE0"/>